<keyword evidence="2" id="KW-1185">Reference proteome</keyword>
<proteinExistence type="predicted"/>
<protein>
    <submittedName>
        <fullName evidence="1">Uncharacterized protein</fullName>
    </submittedName>
</protein>
<name>A0ACC1J2D4_9FUNG</name>
<comment type="caution">
    <text evidence="1">The sequence shown here is derived from an EMBL/GenBank/DDBJ whole genome shotgun (WGS) entry which is preliminary data.</text>
</comment>
<reference evidence="1" key="1">
    <citation type="submission" date="2022-07" db="EMBL/GenBank/DDBJ databases">
        <title>Phylogenomic reconstructions and comparative analyses of Kickxellomycotina fungi.</title>
        <authorList>
            <person name="Reynolds N.K."/>
            <person name="Stajich J.E."/>
            <person name="Barry K."/>
            <person name="Grigoriev I.V."/>
            <person name="Crous P."/>
            <person name="Smith M.E."/>
        </authorList>
    </citation>
    <scope>NUCLEOTIDE SEQUENCE</scope>
    <source>
        <strain evidence="1">NRRL 5244</strain>
    </source>
</reference>
<organism evidence="1 2">
    <name type="scientific">Linderina macrospora</name>
    <dbReference type="NCBI Taxonomy" id="4868"/>
    <lineage>
        <taxon>Eukaryota</taxon>
        <taxon>Fungi</taxon>
        <taxon>Fungi incertae sedis</taxon>
        <taxon>Zoopagomycota</taxon>
        <taxon>Kickxellomycotina</taxon>
        <taxon>Kickxellomycetes</taxon>
        <taxon>Kickxellales</taxon>
        <taxon>Kickxellaceae</taxon>
        <taxon>Linderina</taxon>
    </lineage>
</organism>
<evidence type="ECO:0000313" key="2">
    <source>
        <dbReference type="Proteomes" id="UP001150603"/>
    </source>
</evidence>
<dbReference type="Proteomes" id="UP001150603">
    <property type="component" value="Unassembled WGS sequence"/>
</dbReference>
<gene>
    <name evidence="1" type="ORF">FBU59_005607</name>
</gene>
<evidence type="ECO:0000313" key="1">
    <source>
        <dbReference type="EMBL" id="KAJ1934725.1"/>
    </source>
</evidence>
<sequence>MSTPETEAQRRRRLRQERILNRGTDRLSRIKGTFSQVQEESDRSEMAVVGGHELPTSSADNSSRPSSRQQHVAGISLESATENPKPRRRVGNLARKAAQEEREKAESASSAAESKPVGMRTEKRPAVAVADINSDALHDSVNDTIADPGASASVDPQSALGGILVPRQLSIIGASRAFVRLLPVVSLFVYGTMRESRYDRLLGEDADATGAKWSSLLSARPDNQMAEWSTGSYLLWYLMILEVGIFSAYVFLSDRPPRVARPAIAQLPGIPDWPFVALSAGNRILESASLLLFLTAINCLVS</sequence>
<accession>A0ACC1J2D4</accession>
<dbReference type="EMBL" id="JANBPW010004524">
    <property type="protein sequence ID" value="KAJ1934725.1"/>
    <property type="molecule type" value="Genomic_DNA"/>
</dbReference>